<reference evidence="1 2" key="1">
    <citation type="submission" date="2021-02" db="EMBL/GenBank/DDBJ databases">
        <title>Nitrogen-fixing ability and nitrogen fixation related genes of thermophilic fermentative bacteria in the genus Caldicellulosiruptor.</title>
        <authorList>
            <person name="Chen Y."/>
            <person name="Nishihara A."/>
            <person name="Haruta S."/>
        </authorList>
    </citation>
    <scope>NUCLEOTIDE SEQUENCE [LARGE SCALE GENOMIC DNA]</scope>
    <source>
        <strain evidence="1 2">YA01</strain>
    </source>
</reference>
<protein>
    <submittedName>
        <fullName evidence="1">Uncharacterized protein</fullName>
    </submittedName>
</protein>
<dbReference type="EMBL" id="AP024480">
    <property type="protein sequence ID" value="BCS80369.1"/>
    <property type="molecule type" value="Genomic_DNA"/>
</dbReference>
<gene>
    <name evidence="1" type="ORF">CaldiYA01_03290</name>
</gene>
<organism evidence="1 2">
    <name type="scientific">Caldicellulosiruptor diazotrophicus</name>
    <dbReference type="NCBI Taxonomy" id="2806205"/>
    <lineage>
        <taxon>Bacteria</taxon>
        <taxon>Bacillati</taxon>
        <taxon>Bacillota</taxon>
        <taxon>Bacillota incertae sedis</taxon>
        <taxon>Caldicellulosiruptorales</taxon>
        <taxon>Caldicellulosiruptoraceae</taxon>
        <taxon>Caldicellulosiruptor</taxon>
    </lineage>
</organism>
<dbReference type="Proteomes" id="UP000663623">
    <property type="component" value="Chromosome"/>
</dbReference>
<accession>A0ABN6E5E3</accession>
<evidence type="ECO:0000313" key="2">
    <source>
        <dbReference type="Proteomes" id="UP000663623"/>
    </source>
</evidence>
<keyword evidence="2" id="KW-1185">Reference proteome</keyword>
<name>A0ABN6E5E3_9FIRM</name>
<evidence type="ECO:0000313" key="1">
    <source>
        <dbReference type="EMBL" id="BCS80369.1"/>
    </source>
</evidence>
<proteinExistence type="predicted"/>
<sequence>MLQIDIEKTKRYYNINSQISLNNLTLVMDFLPLKMIRFFHKYV</sequence>